<dbReference type="EC" id="3.1.1.-" evidence="3"/>
<feature type="domain" description="Carboxylesterase type B" evidence="4">
    <location>
        <begin position="26"/>
        <end position="490"/>
    </location>
</feature>
<reference evidence="5" key="2">
    <citation type="journal article" date="2018" name="DNA Res.">
        <title>Comparative genome and transcriptome analyses reveal adaptations to opportunistic infections in woody plant degrading pathogens of Botryosphaeriaceae.</title>
        <authorList>
            <person name="Yan J.Y."/>
            <person name="Zhao W.S."/>
            <person name="Chen Z."/>
            <person name="Xing Q.K."/>
            <person name="Zhang W."/>
            <person name="Chethana K.W.T."/>
            <person name="Xue M.F."/>
            <person name="Xu J.P."/>
            <person name="Phillips A.J.L."/>
            <person name="Wang Y."/>
            <person name="Liu J.H."/>
            <person name="Liu M."/>
            <person name="Zhou Y."/>
            <person name="Jayawardena R.S."/>
            <person name="Manawasinghe I.S."/>
            <person name="Huang J.B."/>
            <person name="Qiao G.H."/>
            <person name="Fu C.Y."/>
            <person name="Guo F.F."/>
            <person name="Dissanayake A.J."/>
            <person name="Peng Y.L."/>
            <person name="Hyde K.D."/>
            <person name="Li X.H."/>
        </authorList>
    </citation>
    <scope>NUCLEOTIDE SEQUENCE</scope>
    <source>
        <strain evidence="5">CSS-01s</strain>
    </source>
</reference>
<dbReference type="InterPro" id="IPR019826">
    <property type="entry name" value="Carboxylesterase_B_AS"/>
</dbReference>
<reference evidence="5" key="1">
    <citation type="submission" date="2016-08" db="EMBL/GenBank/DDBJ databases">
        <authorList>
            <person name="Yan J."/>
        </authorList>
    </citation>
    <scope>NUCLEOTIDE SEQUENCE</scope>
    <source>
        <strain evidence="5">CSS-01s</strain>
    </source>
</reference>
<dbReference type="Gene3D" id="3.40.50.1820">
    <property type="entry name" value="alpha/beta hydrolase"/>
    <property type="match status" value="1"/>
</dbReference>
<sequence>MRSTTTPERAAVVGLPTSTVPSYIQTVVGKQSPISNDIEEFRGIPYAHVPGRWEHSQLIDRLPRDIFDATKNGPKCPQLGTPNSRSFQSYLPIPDDREDEFECLNLLIVRPSMTALAKQDIDPETTKLPVLVWIHGGAFSDGAATYPMWDPSRLVLRALKKKTPIVAVAINYRLNIFGFGASSDMLAAQGNNAPLKGVNFGLRDQKVALMWVKRNITAFGGDGAKVTIMGHSAGGISCHAHVLEAELETKAAPFRKAVLQSGAWGGLNFRSLAKADERWADLYRLWSVEADSPVERLNLLKRIPTQDLLESMKELNWGLSILVIDGLTVRESDAGCDLSIHLGDVDLNNEVKTSDENVQVMIGATATEVSGFARMARYDYAKLHAAFTACYPSRTAAENVLQAYNILPTSSEEELFDAQVQFFSDPTIVHPVHRAGEFLKAYRSKQASLHGQDPTRVGVHSYHIEFGNPFLGPDQGIAHHGVELIYIFDAFHDALEKADKGVLEGYVEPEQESAKDAHSVLGSTVEEVEAVDVNTVQYGRSNIQLSHDLQDMFIQFIVEDVQESEKRTNMEKITTYGRDRVARTESWTGSEKWVSRRKRYDVIEKDMDSLLAVSRKLVGDVLNQPLE</sequence>
<name>A0A8H7MB84_9PEZI</name>
<dbReference type="PROSITE" id="PS00122">
    <property type="entry name" value="CARBOXYLESTERASE_B_1"/>
    <property type="match status" value="1"/>
</dbReference>
<evidence type="ECO:0000313" key="6">
    <source>
        <dbReference type="Proteomes" id="UP000627934"/>
    </source>
</evidence>
<dbReference type="SUPFAM" id="SSF53474">
    <property type="entry name" value="alpha/beta-Hydrolases"/>
    <property type="match status" value="1"/>
</dbReference>
<comment type="caution">
    <text evidence="5">The sequence shown here is derived from an EMBL/GenBank/DDBJ whole genome shotgun (WGS) entry which is preliminary data.</text>
</comment>
<accession>A0A8H7MB84</accession>
<dbReference type="GO" id="GO:0016787">
    <property type="term" value="F:hydrolase activity"/>
    <property type="evidence" value="ECO:0007669"/>
    <property type="project" value="UniProtKB-KW"/>
</dbReference>
<dbReference type="Pfam" id="PF00135">
    <property type="entry name" value="COesterase"/>
    <property type="match status" value="1"/>
</dbReference>
<gene>
    <name evidence="5" type="ORF">BFW01_g355</name>
</gene>
<dbReference type="PANTHER" id="PTHR11559">
    <property type="entry name" value="CARBOXYLESTERASE"/>
    <property type="match status" value="1"/>
</dbReference>
<evidence type="ECO:0000259" key="4">
    <source>
        <dbReference type="Pfam" id="PF00135"/>
    </source>
</evidence>
<comment type="similarity">
    <text evidence="1 3">Belongs to the type-B carboxylesterase/lipase family.</text>
</comment>
<dbReference type="InterPro" id="IPR029058">
    <property type="entry name" value="AB_hydrolase_fold"/>
</dbReference>
<keyword evidence="2 3" id="KW-0378">Hydrolase</keyword>
<evidence type="ECO:0000313" key="5">
    <source>
        <dbReference type="EMBL" id="KAF9630174.1"/>
    </source>
</evidence>
<evidence type="ECO:0000256" key="2">
    <source>
        <dbReference type="ARBA" id="ARBA00022801"/>
    </source>
</evidence>
<organism evidence="5 6">
    <name type="scientific">Lasiodiplodia theobromae</name>
    <dbReference type="NCBI Taxonomy" id="45133"/>
    <lineage>
        <taxon>Eukaryota</taxon>
        <taxon>Fungi</taxon>
        <taxon>Dikarya</taxon>
        <taxon>Ascomycota</taxon>
        <taxon>Pezizomycotina</taxon>
        <taxon>Dothideomycetes</taxon>
        <taxon>Dothideomycetes incertae sedis</taxon>
        <taxon>Botryosphaeriales</taxon>
        <taxon>Botryosphaeriaceae</taxon>
        <taxon>Lasiodiplodia</taxon>
    </lineage>
</organism>
<dbReference type="Proteomes" id="UP000627934">
    <property type="component" value="Unassembled WGS sequence"/>
</dbReference>
<proteinExistence type="inferred from homology"/>
<evidence type="ECO:0000256" key="1">
    <source>
        <dbReference type="ARBA" id="ARBA00005964"/>
    </source>
</evidence>
<dbReference type="EMBL" id="MDYX01000037">
    <property type="protein sequence ID" value="KAF9630174.1"/>
    <property type="molecule type" value="Genomic_DNA"/>
</dbReference>
<evidence type="ECO:0000256" key="3">
    <source>
        <dbReference type="RuleBase" id="RU361235"/>
    </source>
</evidence>
<dbReference type="InterPro" id="IPR002018">
    <property type="entry name" value="CarbesteraseB"/>
</dbReference>
<dbReference type="InterPro" id="IPR050309">
    <property type="entry name" value="Type-B_Carboxylest/Lipase"/>
</dbReference>
<protein>
    <recommendedName>
        <fullName evidence="3">Carboxylic ester hydrolase</fullName>
        <ecNumber evidence="3">3.1.1.-</ecNumber>
    </recommendedName>
</protein>
<dbReference type="AlphaFoldDB" id="A0A8H7MB84"/>